<dbReference type="PANTHER" id="PTHR43316:SF8">
    <property type="entry name" value="HAD FAMILY HYDROLASE"/>
    <property type="match status" value="1"/>
</dbReference>
<dbReference type="Gene3D" id="1.10.150.240">
    <property type="entry name" value="Putative phosphatase, domain 2"/>
    <property type="match status" value="1"/>
</dbReference>
<name>A0A7T1WTH9_9ACTN</name>
<dbReference type="SUPFAM" id="SSF56784">
    <property type="entry name" value="HAD-like"/>
    <property type="match status" value="1"/>
</dbReference>
<gene>
    <name evidence="3" type="ORF">G4Z16_21940</name>
</gene>
<organism evidence="3 4">
    <name type="scientific">Streptomyces bathyalis</name>
    <dbReference type="NCBI Taxonomy" id="2710756"/>
    <lineage>
        <taxon>Bacteria</taxon>
        <taxon>Bacillati</taxon>
        <taxon>Actinomycetota</taxon>
        <taxon>Actinomycetes</taxon>
        <taxon>Kitasatosporales</taxon>
        <taxon>Streptomycetaceae</taxon>
        <taxon>Streptomyces</taxon>
    </lineage>
</organism>
<dbReference type="EMBL" id="CP048882">
    <property type="protein sequence ID" value="QPP08621.1"/>
    <property type="molecule type" value="Genomic_DNA"/>
</dbReference>
<evidence type="ECO:0000313" key="4">
    <source>
        <dbReference type="Proteomes" id="UP000595046"/>
    </source>
</evidence>
<dbReference type="InterPro" id="IPR023198">
    <property type="entry name" value="PGP-like_dom2"/>
</dbReference>
<feature type="compositionally biased region" description="Gly residues" evidence="2">
    <location>
        <begin position="1"/>
        <end position="10"/>
    </location>
</feature>
<evidence type="ECO:0000256" key="2">
    <source>
        <dbReference type="SAM" id="MobiDB-lite"/>
    </source>
</evidence>
<reference evidence="4" key="1">
    <citation type="submission" date="2020-02" db="EMBL/GenBank/DDBJ databases">
        <title>Streptomyces sp. ASO4wet.</title>
        <authorList>
            <person name="Risdian C."/>
            <person name="Landwehr W."/>
            <person name="Schupp P."/>
            <person name="Wink J."/>
        </authorList>
    </citation>
    <scope>NUCLEOTIDE SEQUENCE [LARGE SCALE GENOMIC DNA]</scope>
    <source>
        <strain evidence="4">ASO4wet</strain>
    </source>
</reference>
<dbReference type="GO" id="GO:0016787">
    <property type="term" value="F:hydrolase activity"/>
    <property type="evidence" value="ECO:0007669"/>
    <property type="project" value="UniProtKB-KW"/>
</dbReference>
<protein>
    <submittedName>
        <fullName evidence="3">HAD family hydrolase</fullName>
    </submittedName>
</protein>
<dbReference type="SFLD" id="SFLDS00003">
    <property type="entry name" value="Haloacid_Dehalogenase"/>
    <property type="match status" value="1"/>
</dbReference>
<dbReference type="InterPro" id="IPR051540">
    <property type="entry name" value="S-2-haloacid_dehalogenase"/>
</dbReference>
<feature type="region of interest" description="Disordered" evidence="2">
    <location>
        <begin position="1"/>
        <end position="41"/>
    </location>
</feature>
<dbReference type="Gene3D" id="3.40.50.1000">
    <property type="entry name" value="HAD superfamily/HAD-like"/>
    <property type="match status" value="1"/>
</dbReference>
<dbReference type="AlphaFoldDB" id="A0A7T1WTH9"/>
<evidence type="ECO:0000256" key="1">
    <source>
        <dbReference type="ARBA" id="ARBA00022801"/>
    </source>
</evidence>
<accession>A0A7T1WTH9</accession>
<dbReference type="PANTHER" id="PTHR43316">
    <property type="entry name" value="HYDROLASE, HALOACID DELAHOGENASE-RELATED"/>
    <property type="match status" value="1"/>
</dbReference>
<dbReference type="KEGG" id="sbat:G4Z16_21940"/>
<dbReference type="InterPro" id="IPR023214">
    <property type="entry name" value="HAD_sf"/>
</dbReference>
<dbReference type="Pfam" id="PF00702">
    <property type="entry name" value="Hydrolase"/>
    <property type="match status" value="1"/>
</dbReference>
<sequence>MRGVRGGGADGAVPTGTKTPGGRRAAPLPSGPGSGTRGGSRLRRERQVLVFDADDTLWENNVLFERVIEDFLDWMAHPTLDRLQLRAVLDDIEAANTVTHGYGTQSLLRSLADCVERLRSRPTTAQELEEIKELAAALIDHQVELIPGVAETLTALGDRHDLLLLTKGDPDEQQRKIDMSRLAHHFREIGIVPEKNDATYRSLIETHGLTPATSWMIGNSPRSDILPARRAGMNAVFIPNQHTWVLEHDELDHTDEQVLHLGTFRELTNHF</sequence>
<dbReference type="SFLD" id="SFLDG01129">
    <property type="entry name" value="C1.5:_HAD__Beta-PGM__Phosphata"/>
    <property type="match status" value="1"/>
</dbReference>
<keyword evidence="4" id="KW-1185">Reference proteome</keyword>
<dbReference type="Proteomes" id="UP000595046">
    <property type="component" value="Chromosome"/>
</dbReference>
<evidence type="ECO:0000313" key="3">
    <source>
        <dbReference type="EMBL" id="QPP08621.1"/>
    </source>
</evidence>
<proteinExistence type="predicted"/>
<keyword evidence="1 3" id="KW-0378">Hydrolase</keyword>
<dbReference type="InterPro" id="IPR036412">
    <property type="entry name" value="HAD-like_sf"/>
</dbReference>